<sequence>QITKKEANFQDERTYGGESIWTTRNKKIPLGFSLCLTKKVECSEKGSAVVKGRSVFEAGDLPHGVANPAQVPALEGPPDPLVDRHRRRPAPPQQLVRRDHPPAVQLVAVDYLLLLLLLPPETAAVLAVAVGAVAEDLGPIGYVHRQGGGGDAVSPLAVGLPATGGRAEGGDRPAAGLGLAGGRLDGASPDVRLGELVRVMETGGRRLGKEAVRRVLGGVAVASPCHSSPSLCSPSKREDRLARDFTNSDRESGSETTR</sequence>
<feature type="non-terminal residue" evidence="2">
    <location>
        <position position="258"/>
    </location>
</feature>
<protein>
    <submittedName>
        <fullName evidence="2">(wild Malaysian banana) hypothetical protein</fullName>
    </submittedName>
</protein>
<feature type="compositionally biased region" description="Basic and acidic residues" evidence="1">
    <location>
        <begin position="235"/>
        <end position="258"/>
    </location>
</feature>
<proteinExistence type="predicted"/>
<organism evidence="2">
    <name type="scientific">Musa acuminata subsp. malaccensis</name>
    <name type="common">Wild banana</name>
    <name type="synonym">Musa malaccensis</name>
    <dbReference type="NCBI Taxonomy" id="214687"/>
    <lineage>
        <taxon>Eukaryota</taxon>
        <taxon>Viridiplantae</taxon>
        <taxon>Streptophyta</taxon>
        <taxon>Embryophyta</taxon>
        <taxon>Tracheophyta</taxon>
        <taxon>Spermatophyta</taxon>
        <taxon>Magnoliopsida</taxon>
        <taxon>Liliopsida</taxon>
        <taxon>Zingiberales</taxon>
        <taxon>Musaceae</taxon>
        <taxon>Musa</taxon>
    </lineage>
</organism>
<dbReference type="EMBL" id="HG996470">
    <property type="protein sequence ID" value="CAG1838490.1"/>
    <property type="molecule type" value="Genomic_DNA"/>
</dbReference>
<evidence type="ECO:0000313" key="2">
    <source>
        <dbReference type="EMBL" id="CAG1838490.1"/>
    </source>
</evidence>
<feature type="region of interest" description="Disordered" evidence="1">
    <location>
        <begin position="225"/>
        <end position="258"/>
    </location>
</feature>
<dbReference type="AlphaFoldDB" id="A0A8D6ZXY0"/>
<feature type="compositionally biased region" description="Low complexity" evidence="1">
    <location>
        <begin position="225"/>
        <end position="234"/>
    </location>
</feature>
<evidence type="ECO:0000256" key="1">
    <source>
        <dbReference type="SAM" id="MobiDB-lite"/>
    </source>
</evidence>
<feature type="non-terminal residue" evidence="2">
    <location>
        <position position="1"/>
    </location>
</feature>
<accession>A0A8D6ZXY0</accession>
<gene>
    <name evidence="2" type="ORF">GSMUA_266670.1</name>
</gene>
<feature type="region of interest" description="Disordered" evidence="1">
    <location>
        <begin position="66"/>
        <end position="96"/>
    </location>
</feature>
<reference evidence="2" key="1">
    <citation type="submission" date="2021-03" db="EMBL/GenBank/DDBJ databases">
        <authorList>
            <consortium name="Genoscope - CEA"/>
            <person name="William W."/>
        </authorList>
    </citation>
    <scope>NUCLEOTIDE SEQUENCE</scope>
    <source>
        <strain evidence="2">Doubled-haploid Pahang</strain>
    </source>
</reference>
<name>A0A8D6ZXY0_MUSAM</name>